<reference evidence="3" key="1">
    <citation type="submission" date="2016-10" db="EMBL/GenBank/DDBJ databases">
        <authorList>
            <person name="Varghese N."/>
            <person name="Submissions S."/>
        </authorList>
    </citation>
    <scope>NUCLEOTIDE SEQUENCE [LARGE SCALE GENOMIC DNA]</scope>
    <source>
        <strain evidence="3">DSM 21368</strain>
    </source>
</reference>
<proteinExistence type="predicted"/>
<feature type="chain" id="PRO_5039472810" evidence="1">
    <location>
        <begin position="23"/>
        <end position="186"/>
    </location>
</feature>
<organism evidence="2 3">
    <name type="scientific">Ruania alba</name>
    <dbReference type="NCBI Taxonomy" id="648782"/>
    <lineage>
        <taxon>Bacteria</taxon>
        <taxon>Bacillati</taxon>
        <taxon>Actinomycetota</taxon>
        <taxon>Actinomycetes</taxon>
        <taxon>Micrococcales</taxon>
        <taxon>Ruaniaceae</taxon>
        <taxon>Ruania</taxon>
    </lineage>
</organism>
<dbReference type="SUPFAM" id="SSF109998">
    <property type="entry name" value="Triger factor/SurA peptide-binding domain-like"/>
    <property type="match status" value="1"/>
</dbReference>
<keyword evidence="1" id="KW-0732">Signal</keyword>
<name>A0A1H5N5T2_9MICO</name>
<dbReference type="EMBL" id="FNTX01000002">
    <property type="protein sequence ID" value="SEE96028.1"/>
    <property type="molecule type" value="Genomic_DNA"/>
</dbReference>
<dbReference type="InterPro" id="IPR027304">
    <property type="entry name" value="Trigger_fact/SurA_dom_sf"/>
</dbReference>
<dbReference type="PROSITE" id="PS51257">
    <property type="entry name" value="PROKAR_LIPOPROTEIN"/>
    <property type="match status" value="1"/>
</dbReference>
<sequence length="186" mass="19061">MTSRTRRIVPPVVAVLSAALFAAGCAGEPGAAAVVNGETISESELAETTEALAPFLNAEVGPDLMLATMIQAPVLLDVAAEHGVAASVDETETYLDGLSAQAQVEAPESYPAGAIEVARFLIVSGELGQSPDAQAIGAAMNEQMAELDVEISPRYGSWDPELAEGSAIAPAQHDWLLAPAAPPEQG</sequence>
<dbReference type="RefSeq" id="WP_139177859.1">
    <property type="nucleotide sequence ID" value="NZ_FNTX01000002.1"/>
</dbReference>
<gene>
    <name evidence="2" type="ORF">SAMN04488554_3895</name>
</gene>
<feature type="signal peptide" evidence="1">
    <location>
        <begin position="1"/>
        <end position="22"/>
    </location>
</feature>
<dbReference type="Proteomes" id="UP000199220">
    <property type="component" value="Unassembled WGS sequence"/>
</dbReference>
<accession>A0A1H5N5T2</accession>
<keyword evidence="3" id="KW-1185">Reference proteome</keyword>
<evidence type="ECO:0000313" key="2">
    <source>
        <dbReference type="EMBL" id="SEE96028.1"/>
    </source>
</evidence>
<evidence type="ECO:0000313" key="3">
    <source>
        <dbReference type="Proteomes" id="UP000199220"/>
    </source>
</evidence>
<evidence type="ECO:0000256" key="1">
    <source>
        <dbReference type="SAM" id="SignalP"/>
    </source>
</evidence>
<protein>
    <submittedName>
        <fullName evidence="2">Uncharacterized protein</fullName>
    </submittedName>
</protein>
<dbReference type="AlphaFoldDB" id="A0A1H5N5T2"/>
<dbReference type="OrthoDB" id="4870416at2"/>
<dbReference type="STRING" id="648782.SAMN04488554_3895"/>